<gene>
    <name evidence="2" type="ORF">SDC9_137726</name>
</gene>
<accession>A0A645DMY5</accession>
<comment type="caution">
    <text evidence="2">The sequence shown here is derived from an EMBL/GenBank/DDBJ whole genome shotgun (WGS) entry which is preliminary data.</text>
</comment>
<proteinExistence type="predicted"/>
<protein>
    <recommendedName>
        <fullName evidence="3">DUF2207 domain-containing protein</fullName>
    </recommendedName>
</protein>
<evidence type="ECO:0000313" key="2">
    <source>
        <dbReference type="EMBL" id="MPM90605.1"/>
    </source>
</evidence>
<reference evidence="2" key="1">
    <citation type="submission" date="2019-08" db="EMBL/GenBank/DDBJ databases">
        <authorList>
            <person name="Kucharzyk K."/>
            <person name="Murdoch R.W."/>
            <person name="Higgins S."/>
            <person name="Loffler F."/>
        </authorList>
    </citation>
    <scope>NUCLEOTIDE SEQUENCE</scope>
</reference>
<evidence type="ECO:0000256" key="1">
    <source>
        <dbReference type="SAM" id="MobiDB-lite"/>
    </source>
</evidence>
<evidence type="ECO:0008006" key="3">
    <source>
        <dbReference type="Google" id="ProtNLM"/>
    </source>
</evidence>
<sequence>MINILGIIISTVLAIKMPRRTAWGYSLYRQIVGLKYYIGKGKWREEIMEKNLFLEEMLPLAISLGVVNKLANDMKDLGLKPPKYFEGMMINSFAHDLSNFNSVMATSLTTTPSGNSSWSGGSGFSGGGGGGFGGGGGGSW</sequence>
<dbReference type="AlphaFoldDB" id="A0A645DMY5"/>
<feature type="compositionally biased region" description="Gly residues" evidence="1">
    <location>
        <begin position="120"/>
        <end position="140"/>
    </location>
</feature>
<name>A0A645DMY5_9ZZZZ</name>
<feature type="region of interest" description="Disordered" evidence="1">
    <location>
        <begin position="114"/>
        <end position="140"/>
    </location>
</feature>
<organism evidence="2">
    <name type="scientific">bioreactor metagenome</name>
    <dbReference type="NCBI Taxonomy" id="1076179"/>
    <lineage>
        <taxon>unclassified sequences</taxon>
        <taxon>metagenomes</taxon>
        <taxon>ecological metagenomes</taxon>
    </lineage>
</organism>
<dbReference type="EMBL" id="VSSQ01037817">
    <property type="protein sequence ID" value="MPM90605.1"/>
    <property type="molecule type" value="Genomic_DNA"/>
</dbReference>